<protein>
    <submittedName>
        <fullName evidence="2">Uncharacterized protein</fullName>
    </submittedName>
</protein>
<feature type="non-terminal residue" evidence="2">
    <location>
        <position position="1"/>
    </location>
</feature>
<evidence type="ECO:0000256" key="1">
    <source>
        <dbReference type="SAM" id="MobiDB-lite"/>
    </source>
</evidence>
<accession>A0A0A0B4F2</accession>
<feature type="non-terminal residue" evidence="2">
    <location>
        <position position="101"/>
    </location>
</feature>
<dbReference type="EMBL" id="KL884776">
    <property type="protein sequence ID" value="KGM00191.1"/>
    <property type="molecule type" value="Genomic_DNA"/>
</dbReference>
<name>A0A0A0B4F2_CHAVO</name>
<evidence type="ECO:0000313" key="3">
    <source>
        <dbReference type="Proteomes" id="UP000053858"/>
    </source>
</evidence>
<gene>
    <name evidence="2" type="ORF">N301_13192</name>
</gene>
<keyword evidence="3" id="KW-1185">Reference proteome</keyword>
<reference evidence="3" key="1">
    <citation type="journal article" date="2014" name="Science">
        <title>Comparative genomics reveals insights into avian genome evolution and adaptation.</title>
        <authorList>
            <consortium name="Avian Genome Consortium"/>
            <person name="Zhang G."/>
            <person name="Li C."/>
            <person name="Li Q."/>
            <person name="Li B."/>
            <person name="Larkin D.M."/>
            <person name="Lee C."/>
            <person name="Storz J.F."/>
            <person name="Antunes A."/>
            <person name="Greenwold M.J."/>
            <person name="Meredith R.W."/>
            <person name="Odeen A."/>
            <person name="Cui J."/>
            <person name="Zhou Q."/>
            <person name="Xu L."/>
            <person name="Pan H."/>
            <person name="Wang Z."/>
            <person name="Jin L."/>
            <person name="Zhang P."/>
            <person name="Hu H."/>
            <person name="Yang W."/>
            <person name="Hu J."/>
            <person name="Xiao J."/>
            <person name="Yang Z."/>
            <person name="Liu Y."/>
            <person name="Xie Q."/>
            <person name="Yu H."/>
            <person name="Lian J."/>
            <person name="Wen P."/>
            <person name="Zhang F."/>
            <person name="Li H."/>
            <person name="Zeng Y."/>
            <person name="Xiong Z."/>
            <person name="Liu S."/>
            <person name="Zhou L."/>
            <person name="Huang Z."/>
            <person name="An N."/>
            <person name="Wang J."/>
            <person name="Zheng Q."/>
            <person name="Xiong Y."/>
            <person name="Wang G."/>
            <person name="Wang B."/>
            <person name="Wang J."/>
            <person name="Fan Y."/>
            <person name="da Fonseca R.R."/>
            <person name="Alfaro-Nunez A."/>
            <person name="Schubert M."/>
            <person name="Orlando L."/>
            <person name="Mourier T."/>
            <person name="Howard J.T."/>
            <person name="Ganapathy G."/>
            <person name="Pfenning A."/>
            <person name="Whitney O."/>
            <person name="Rivas M.V."/>
            <person name="Hara E."/>
            <person name="Smith J."/>
            <person name="Farre M."/>
            <person name="Narayan J."/>
            <person name="Slavov G."/>
            <person name="Romanov M.N."/>
            <person name="Borges R."/>
            <person name="Machado J.P."/>
            <person name="Khan I."/>
            <person name="Springer M.S."/>
            <person name="Gatesy J."/>
            <person name="Hoffmann F.G."/>
            <person name="Opazo J.C."/>
            <person name="Hastad O."/>
            <person name="Sawyer R.H."/>
            <person name="Kim H."/>
            <person name="Kim K.W."/>
            <person name="Kim H.J."/>
            <person name="Cho S."/>
            <person name="Li N."/>
            <person name="Huang Y."/>
            <person name="Bruford M.W."/>
            <person name="Zhan X."/>
            <person name="Dixon A."/>
            <person name="Bertelsen M.F."/>
            <person name="Derryberry E."/>
            <person name="Warren W."/>
            <person name="Wilson R.K."/>
            <person name="Li S."/>
            <person name="Ray D.A."/>
            <person name="Green R.E."/>
            <person name="O'Brien S.J."/>
            <person name="Griffin D."/>
            <person name="Johnson W.E."/>
            <person name="Haussler D."/>
            <person name="Ryder O.A."/>
            <person name="Willerslev E."/>
            <person name="Graves G.R."/>
            <person name="Alstrom P."/>
            <person name="Fjeldsa J."/>
            <person name="Mindell D.P."/>
            <person name="Edwards S.V."/>
            <person name="Braun E.L."/>
            <person name="Rahbek C."/>
            <person name="Burt D.W."/>
            <person name="Houde P."/>
            <person name="Zhang Y."/>
            <person name="Yang H."/>
            <person name="Wang J."/>
            <person name="Jarvis E.D."/>
            <person name="Gilbert M.T."/>
            <person name="Wang J."/>
        </authorList>
    </citation>
    <scope>NUCLEOTIDE SEQUENCE [LARGE SCALE GENOMIC DNA]</scope>
</reference>
<sequence>KGPWLESTSPPFSINFTSHNERSGDSNLLMRGEAPPAKDQDQNICSSDFKREDDSGKSPSVIEAMTTTVYETAKKLEKSTDDSLDEMVKIVEEQIVTDTIQ</sequence>
<proteinExistence type="predicted"/>
<dbReference type="Proteomes" id="UP000053858">
    <property type="component" value="Unassembled WGS sequence"/>
</dbReference>
<feature type="compositionally biased region" description="Polar residues" evidence="1">
    <location>
        <begin position="1"/>
        <end position="18"/>
    </location>
</feature>
<dbReference type="AlphaFoldDB" id="A0A0A0B4F2"/>
<organism evidence="2 3">
    <name type="scientific">Charadrius vociferus</name>
    <name type="common">Killdeer</name>
    <name type="synonym">Aegialitis vocifera</name>
    <dbReference type="NCBI Taxonomy" id="50402"/>
    <lineage>
        <taxon>Eukaryota</taxon>
        <taxon>Metazoa</taxon>
        <taxon>Chordata</taxon>
        <taxon>Craniata</taxon>
        <taxon>Vertebrata</taxon>
        <taxon>Euteleostomi</taxon>
        <taxon>Archelosauria</taxon>
        <taxon>Archosauria</taxon>
        <taxon>Dinosauria</taxon>
        <taxon>Saurischia</taxon>
        <taxon>Theropoda</taxon>
        <taxon>Coelurosauria</taxon>
        <taxon>Aves</taxon>
        <taxon>Neognathae</taxon>
        <taxon>Neoaves</taxon>
        <taxon>Charadriiformes</taxon>
        <taxon>Charadriidae</taxon>
        <taxon>Charadrius</taxon>
    </lineage>
</organism>
<feature type="region of interest" description="Disordered" evidence="1">
    <location>
        <begin position="1"/>
        <end position="60"/>
    </location>
</feature>
<evidence type="ECO:0000313" key="2">
    <source>
        <dbReference type="EMBL" id="KGM00191.1"/>
    </source>
</evidence>